<evidence type="ECO:0000313" key="2">
    <source>
        <dbReference type="EMBL" id="KAF8562756.1"/>
    </source>
</evidence>
<name>A0A8T0D5Q2_9TREM</name>
<proteinExistence type="predicted"/>
<feature type="region of interest" description="Disordered" evidence="1">
    <location>
        <begin position="1"/>
        <end position="28"/>
    </location>
</feature>
<dbReference type="Proteomes" id="UP000699462">
    <property type="component" value="Unassembled WGS sequence"/>
</dbReference>
<dbReference type="EMBL" id="JTDF01017325">
    <property type="protein sequence ID" value="KAF8562756.1"/>
    <property type="molecule type" value="Genomic_DNA"/>
</dbReference>
<feature type="compositionally biased region" description="Basic and acidic residues" evidence="1">
    <location>
        <begin position="15"/>
        <end position="28"/>
    </location>
</feature>
<protein>
    <submittedName>
        <fullName evidence="2">Uncharacterized protein</fullName>
    </submittedName>
</protein>
<gene>
    <name evidence="2" type="ORF">P879_11357</name>
</gene>
<reference evidence="2 3" key="1">
    <citation type="submission" date="2019-07" db="EMBL/GenBank/DDBJ databases">
        <title>Annotation for the trematode Paragonimus westermani.</title>
        <authorList>
            <person name="Choi Y.-J."/>
        </authorList>
    </citation>
    <scope>NUCLEOTIDE SEQUENCE [LARGE SCALE GENOMIC DNA]</scope>
    <source>
        <strain evidence="2">180907_Pwestermani</strain>
    </source>
</reference>
<dbReference type="AlphaFoldDB" id="A0A8T0D5Q2"/>
<evidence type="ECO:0000256" key="1">
    <source>
        <dbReference type="SAM" id="MobiDB-lite"/>
    </source>
</evidence>
<organism evidence="2 3">
    <name type="scientific">Paragonimus westermani</name>
    <dbReference type="NCBI Taxonomy" id="34504"/>
    <lineage>
        <taxon>Eukaryota</taxon>
        <taxon>Metazoa</taxon>
        <taxon>Spiralia</taxon>
        <taxon>Lophotrochozoa</taxon>
        <taxon>Platyhelminthes</taxon>
        <taxon>Trematoda</taxon>
        <taxon>Digenea</taxon>
        <taxon>Plagiorchiida</taxon>
        <taxon>Troglotremata</taxon>
        <taxon>Troglotrematidae</taxon>
        <taxon>Paragonimus</taxon>
    </lineage>
</organism>
<keyword evidence="3" id="KW-1185">Reference proteome</keyword>
<evidence type="ECO:0000313" key="3">
    <source>
        <dbReference type="Proteomes" id="UP000699462"/>
    </source>
</evidence>
<comment type="caution">
    <text evidence="2">The sequence shown here is derived from an EMBL/GenBank/DDBJ whole genome shotgun (WGS) entry which is preliminary data.</text>
</comment>
<accession>A0A8T0D5Q2</accession>
<sequence length="28" mass="3193">MMSREGVKKKTSTGIREKKTVEVKISKI</sequence>